<reference evidence="3" key="1">
    <citation type="submission" date="2025-08" db="UniProtKB">
        <authorList>
            <consortium name="RefSeq"/>
        </authorList>
    </citation>
    <scope>IDENTIFICATION</scope>
</reference>
<sequence length="193" mass="21901">MYDPPINDMNIHQQSDESMLPSDELKDDNSAGVVISAGINLYKGSQLSEESMTDTDTYENVEPVKKNDSTPVETDAEKTTMGESVKKSESFLQKLNNIPSLLKKKKSEAKDEPQSFQIPASGNIIEFNVEEMCQFFSCFNVSQNLLETLRKRKVNGERFSRITDTELSNMRLNNAVICYFRSKCKKNANNFML</sequence>
<evidence type="ECO:0000313" key="3">
    <source>
        <dbReference type="RefSeq" id="XP_029639588.1"/>
    </source>
</evidence>
<dbReference type="Proteomes" id="UP000515154">
    <property type="component" value="Linkage group LG7"/>
</dbReference>
<proteinExistence type="predicted"/>
<evidence type="ECO:0000256" key="1">
    <source>
        <dbReference type="SAM" id="MobiDB-lite"/>
    </source>
</evidence>
<feature type="compositionally biased region" description="Basic and acidic residues" evidence="1">
    <location>
        <begin position="75"/>
        <end position="85"/>
    </location>
</feature>
<name>A0A6P7SNF3_9MOLL</name>
<organism evidence="2 3">
    <name type="scientific">Octopus sinensis</name>
    <name type="common">East Asian common octopus</name>
    <dbReference type="NCBI Taxonomy" id="2607531"/>
    <lineage>
        <taxon>Eukaryota</taxon>
        <taxon>Metazoa</taxon>
        <taxon>Spiralia</taxon>
        <taxon>Lophotrochozoa</taxon>
        <taxon>Mollusca</taxon>
        <taxon>Cephalopoda</taxon>
        <taxon>Coleoidea</taxon>
        <taxon>Octopodiformes</taxon>
        <taxon>Octopoda</taxon>
        <taxon>Incirrata</taxon>
        <taxon>Octopodidae</taxon>
        <taxon>Octopus</taxon>
    </lineage>
</organism>
<dbReference type="RefSeq" id="XP_029639588.1">
    <property type="nucleotide sequence ID" value="XM_029783728.2"/>
</dbReference>
<gene>
    <name evidence="3" type="primary">LOC115214527</name>
</gene>
<dbReference type="KEGG" id="osn:115214527"/>
<feature type="region of interest" description="Disordered" evidence="1">
    <location>
        <begin position="64"/>
        <end position="85"/>
    </location>
</feature>
<dbReference type="AlphaFoldDB" id="A0A6P7SNF3"/>
<accession>A0A6P7SNF3</accession>
<keyword evidence="2" id="KW-1185">Reference proteome</keyword>
<feature type="region of interest" description="Disordered" evidence="1">
    <location>
        <begin position="1"/>
        <end position="27"/>
    </location>
</feature>
<evidence type="ECO:0000313" key="2">
    <source>
        <dbReference type="Proteomes" id="UP000515154"/>
    </source>
</evidence>
<protein>
    <submittedName>
        <fullName evidence="3">Uncharacterized protein LOC115214527</fullName>
    </submittedName>
</protein>